<dbReference type="CDD" id="cd20339">
    <property type="entry name" value="BRcat_RBR_RNF216"/>
    <property type="match status" value="1"/>
</dbReference>
<sequence length="769" mass="86030">MLSIQRSPAPPSPPAAQQQDSVDPSERVKSHCRTSVLTTLPDIDPECLTLLCEEAQWDPNLVIDRILDQVENGHPYPTVPKPNLKRKRNDDEETQGPETAAKKFDNDERRSQRKTASYIATTDTLLQQTFPHVYVTDIRKVLARHGNCLYPAFLALDKALDDWDDQNPPFKKKTRITQSYRKYDLTNLDDIIRDSTDEGEREALEEFRAVSVVQSNQRAEAVAEMQRDQDEKDNFENARIEGNITDCGCCFVEYALNRMVHCDGDTLHWFCRECARMMAETQIGLSKYHLECMSTDGCTGRFALDQREIFLDANSRTALDRIEQEAVLREAGIENLETCPQCPFAAEYPPIEVNKEFNCLSPECGVVSCRSCRKETHVPKSCAEAALDSGHSARHEIEEAMSAALIRNCNKCSAPFIKQDGCNKMTCTKCRNIQCYVCSKSCDYAHFNDPNRGGKSGNCPLFDNNGIEVRHREEVRMAEEEARKKALERHPEIQAEFLEFKVSDKVKKDEDARNGPVIQRARRPVIQLPQVRVPGPRAQQHGQPEPAAGLPALGRRHRRALAVPQPLPARDLPPRHPAVPQDDVPLGAQVAVLQNPPAQAIQPPIQHLGQPVMAINPQAVYLQPPAVVAQPNMALFGMLPLQPPAPAHMMSHALARIGDLDRIYDRRSEPPLASPTGNGQLGVANLHDYSVFLPPQEEPAVDPVPLWPFPPRDLAQHGDHGGGFNELNYNDFVDAIDEFNRDDFMEILNGLSREEAQGLGGARGGGWNF</sequence>
<keyword evidence="3" id="KW-0479">Metal-binding</keyword>
<dbReference type="STRING" id="694573.A0A194UQ25"/>
<evidence type="ECO:0000313" key="11">
    <source>
        <dbReference type="Proteomes" id="UP000078576"/>
    </source>
</evidence>
<organism evidence="10 11">
    <name type="scientific">Cytospora mali</name>
    <name type="common">Apple Valsa canker fungus</name>
    <name type="synonym">Valsa mali</name>
    <dbReference type="NCBI Taxonomy" id="578113"/>
    <lineage>
        <taxon>Eukaryota</taxon>
        <taxon>Fungi</taxon>
        <taxon>Dikarya</taxon>
        <taxon>Ascomycota</taxon>
        <taxon>Pezizomycotina</taxon>
        <taxon>Sordariomycetes</taxon>
        <taxon>Sordariomycetidae</taxon>
        <taxon>Diaporthales</taxon>
        <taxon>Cytosporaceae</taxon>
        <taxon>Cytospora</taxon>
    </lineage>
</organism>
<keyword evidence="4" id="KW-0677">Repeat</keyword>
<evidence type="ECO:0000256" key="4">
    <source>
        <dbReference type="ARBA" id="ARBA00022737"/>
    </source>
</evidence>
<keyword evidence="7" id="KW-0862">Zinc</keyword>
<dbReference type="CDD" id="cd20353">
    <property type="entry name" value="Rcat_RBR_RNF216"/>
    <property type="match status" value="1"/>
</dbReference>
<protein>
    <recommendedName>
        <fullName evidence="9">RING-type domain-containing protein</fullName>
    </recommendedName>
</protein>
<evidence type="ECO:0000256" key="7">
    <source>
        <dbReference type="ARBA" id="ARBA00022833"/>
    </source>
</evidence>
<feature type="region of interest" description="Disordered" evidence="8">
    <location>
        <begin position="71"/>
        <end position="112"/>
    </location>
</feature>
<gene>
    <name evidence="10" type="ORF">VP1G_01205</name>
</gene>
<feature type="region of interest" description="Disordered" evidence="8">
    <location>
        <begin position="1"/>
        <end position="29"/>
    </location>
</feature>
<dbReference type="CDD" id="cd16630">
    <property type="entry name" value="RING-HC_RBR_RNF216"/>
    <property type="match status" value="1"/>
</dbReference>
<proteinExistence type="predicted"/>
<evidence type="ECO:0000259" key="9">
    <source>
        <dbReference type="PROSITE" id="PS51873"/>
    </source>
</evidence>
<dbReference type="InterPro" id="IPR047544">
    <property type="entry name" value="RING-HC_RBR_RNF216"/>
</dbReference>
<dbReference type="InterPro" id="IPR047545">
    <property type="entry name" value="BRcat_RBR_RNF216"/>
</dbReference>
<dbReference type="GO" id="GO:0008270">
    <property type="term" value="F:zinc ion binding"/>
    <property type="evidence" value="ECO:0007669"/>
    <property type="project" value="UniProtKB-KW"/>
</dbReference>
<comment type="pathway">
    <text evidence="1">Protein modification; protein ubiquitination.</text>
</comment>
<dbReference type="PROSITE" id="PS51873">
    <property type="entry name" value="TRIAD"/>
    <property type="match status" value="1"/>
</dbReference>
<reference evidence="11" key="1">
    <citation type="submission" date="2014-12" db="EMBL/GenBank/DDBJ databases">
        <title>Genome Sequence of Valsa Canker Pathogens Uncovers a Specific Adaption of Colonization on Woody Bark.</title>
        <authorList>
            <person name="Yin Z."/>
            <person name="Liu H."/>
            <person name="Gao X."/>
            <person name="Li Z."/>
            <person name="Song N."/>
            <person name="Ke X."/>
            <person name="Dai Q."/>
            <person name="Wu Y."/>
            <person name="Sun Y."/>
            <person name="Xu J.-R."/>
            <person name="Kang Z.K."/>
            <person name="Wang L."/>
            <person name="Huang L."/>
        </authorList>
    </citation>
    <scope>NUCLEOTIDE SEQUENCE [LARGE SCALE GENOMIC DNA]</scope>
    <source>
        <strain evidence="11">SXYL134</strain>
    </source>
</reference>
<evidence type="ECO:0000256" key="8">
    <source>
        <dbReference type="SAM" id="MobiDB-lite"/>
    </source>
</evidence>
<dbReference type="GO" id="GO:0016740">
    <property type="term" value="F:transferase activity"/>
    <property type="evidence" value="ECO:0007669"/>
    <property type="project" value="UniProtKB-KW"/>
</dbReference>
<keyword evidence="5" id="KW-0863">Zinc-finger</keyword>
<name>A0A194UQ25_CYTMA</name>
<keyword evidence="2" id="KW-0808">Transferase</keyword>
<dbReference type="Proteomes" id="UP000078576">
    <property type="component" value="Unassembled WGS sequence"/>
</dbReference>
<dbReference type="InterPro" id="IPR051628">
    <property type="entry name" value="LUBAC_E3_Ligases"/>
</dbReference>
<evidence type="ECO:0000313" key="10">
    <source>
        <dbReference type="EMBL" id="KUI53759.1"/>
    </source>
</evidence>
<dbReference type="AlphaFoldDB" id="A0A194UQ25"/>
<dbReference type="Gene3D" id="1.20.120.1750">
    <property type="match status" value="1"/>
</dbReference>
<accession>A0A194UQ25</accession>
<evidence type="ECO:0000256" key="6">
    <source>
        <dbReference type="ARBA" id="ARBA00022786"/>
    </source>
</evidence>
<dbReference type="EMBL" id="KN714670">
    <property type="protein sequence ID" value="KUI53759.1"/>
    <property type="molecule type" value="Genomic_DNA"/>
</dbReference>
<dbReference type="InterPro" id="IPR047546">
    <property type="entry name" value="Rcat_RBR_RNF216"/>
</dbReference>
<feature type="domain" description="RING-type" evidence="9">
    <location>
        <begin position="243"/>
        <end position="463"/>
    </location>
</feature>
<dbReference type="Pfam" id="PF26200">
    <property type="entry name" value="Rcat_RNF216"/>
    <property type="match status" value="1"/>
</dbReference>
<evidence type="ECO:0000256" key="1">
    <source>
        <dbReference type="ARBA" id="ARBA00004906"/>
    </source>
</evidence>
<dbReference type="SUPFAM" id="SSF57850">
    <property type="entry name" value="RING/U-box"/>
    <property type="match status" value="1"/>
</dbReference>
<dbReference type="PANTHER" id="PTHR22770:SF47">
    <property type="entry name" value="E3 UBIQUITIN-PROTEIN LIGASE RNF216"/>
    <property type="match status" value="1"/>
</dbReference>
<feature type="compositionally biased region" description="Basic and acidic residues" evidence="8">
    <location>
        <begin position="100"/>
        <end position="110"/>
    </location>
</feature>
<evidence type="ECO:0000256" key="5">
    <source>
        <dbReference type="ARBA" id="ARBA00022771"/>
    </source>
</evidence>
<dbReference type="InterPro" id="IPR044066">
    <property type="entry name" value="TRIAD_supradom"/>
</dbReference>
<keyword evidence="11" id="KW-1185">Reference proteome</keyword>
<evidence type="ECO:0000256" key="3">
    <source>
        <dbReference type="ARBA" id="ARBA00022723"/>
    </source>
</evidence>
<dbReference type="PANTHER" id="PTHR22770">
    <property type="entry name" value="UBIQUITIN CONJUGATING ENZYME 7 INTERACTING PROTEIN-RELATED"/>
    <property type="match status" value="1"/>
</dbReference>
<evidence type="ECO:0000256" key="2">
    <source>
        <dbReference type="ARBA" id="ARBA00022679"/>
    </source>
</evidence>
<dbReference type="OrthoDB" id="10009520at2759"/>
<keyword evidence="6" id="KW-0833">Ubl conjugation pathway</keyword>